<keyword evidence="9" id="KW-1185">Reference proteome</keyword>
<dbReference type="InterPro" id="IPR058637">
    <property type="entry name" value="YknX-like_C"/>
</dbReference>
<feature type="domain" description="YknX-like C-terminal permuted SH3-like" evidence="7">
    <location>
        <begin position="291"/>
        <end position="359"/>
    </location>
</feature>
<reference evidence="8 9" key="1">
    <citation type="submission" date="2019-07" db="EMBL/GenBank/DDBJ databases">
        <title>Insights of Desulfuromonas acetexigens electromicrobiology.</title>
        <authorList>
            <person name="Katuri K."/>
            <person name="Sapireddy V."/>
            <person name="Shaw D.R."/>
            <person name="Saikaly P."/>
        </authorList>
    </citation>
    <scope>NUCLEOTIDE SEQUENCE [LARGE SCALE GENOMIC DNA]</scope>
    <source>
        <strain evidence="8 9">2873</strain>
    </source>
</reference>
<dbReference type="InterPro" id="IPR058625">
    <property type="entry name" value="MdtA-like_BSH"/>
</dbReference>
<dbReference type="InterPro" id="IPR058624">
    <property type="entry name" value="MdtA-like_HH"/>
</dbReference>
<dbReference type="InterPro" id="IPR006143">
    <property type="entry name" value="RND_pump_MFP"/>
</dbReference>
<feature type="chain" id="PRO_5022088733" evidence="3">
    <location>
        <begin position="25"/>
        <end position="371"/>
    </location>
</feature>
<sequence>MVKIDRFLPALTALALMLSLGGCGEPPQEATRKETPPTSVLLGEATVRRVEVTLEQVGTLTAGQEVTLRSEAEGQVLEIAFQEGRPVRRGQLLVRLDGAKIRAGIAGYEAQIVEFNARLENLLRTLERNRPLLQKGLISRLQFDNLETEIAEVRARIEQARANLVREQVRLADTEIRAPFDGTAGVRTLSPGDYLKIGDPVVQVVDLDPLEISFRVAERFKPKFSLGQRVDLQVSPYPQQTFSAEVSFIAPGVDEATRTFQVKARVENADHRLSPGLFARAVVVTDIFPEAVTVPWESVIQTEQETYIYIVEGDIARKVPVRLGQVTPQWAQLLDSDLAPGTPVILEGKFASRDGAKVAPKALGPAAEGRK</sequence>
<protein>
    <submittedName>
        <fullName evidence="8">Efflux RND transporter periplasmic adaptor subunit</fullName>
    </submittedName>
</protein>
<comment type="similarity">
    <text evidence="1">Belongs to the membrane fusion protein (MFP) (TC 8.A.1) family.</text>
</comment>
<evidence type="ECO:0000256" key="2">
    <source>
        <dbReference type="SAM" id="Coils"/>
    </source>
</evidence>
<dbReference type="GO" id="GO:1990281">
    <property type="term" value="C:efflux pump complex"/>
    <property type="evidence" value="ECO:0007669"/>
    <property type="project" value="TreeGrafter"/>
</dbReference>
<dbReference type="RefSeq" id="WP_092052114.1">
    <property type="nucleotide sequence ID" value="NZ_FOJJ01000001.1"/>
</dbReference>
<keyword evidence="3" id="KW-0732">Signal</keyword>
<feature type="domain" description="Multidrug resistance protein MdtA-like barrel-sandwich hybrid" evidence="5">
    <location>
        <begin position="65"/>
        <end position="205"/>
    </location>
</feature>
<evidence type="ECO:0000313" key="8">
    <source>
        <dbReference type="EMBL" id="TRO83608.1"/>
    </source>
</evidence>
<dbReference type="PROSITE" id="PS51257">
    <property type="entry name" value="PROKAR_LIPOPROTEIN"/>
    <property type="match status" value="1"/>
</dbReference>
<dbReference type="GO" id="GO:0015562">
    <property type="term" value="F:efflux transmembrane transporter activity"/>
    <property type="evidence" value="ECO:0007669"/>
    <property type="project" value="TreeGrafter"/>
</dbReference>
<dbReference type="InterPro" id="IPR058792">
    <property type="entry name" value="Beta-barrel_RND_2"/>
</dbReference>
<evidence type="ECO:0000259" key="6">
    <source>
        <dbReference type="Pfam" id="PF25954"/>
    </source>
</evidence>
<keyword evidence="2" id="KW-0175">Coiled coil</keyword>
<dbReference type="Gene3D" id="2.40.50.100">
    <property type="match status" value="1"/>
</dbReference>
<dbReference type="PANTHER" id="PTHR30469:SF15">
    <property type="entry name" value="HLYD FAMILY OF SECRETION PROTEINS"/>
    <property type="match status" value="1"/>
</dbReference>
<feature type="coiled-coil region" evidence="2">
    <location>
        <begin position="105"/>
        <end position="177"/>
    </location>
</feature>
<dbReference type="Gene3D" id="2.40.420.20">
    <property type="match status" value="1"/>
</dbReference>
<feature type="domain" description="Multidrug resistance protein MdtA-like alpha-helical hairpin" evidence="4">
    <location>
        <begin position="108"/>
        <end position="171"/>
    </location>
</feature>
<name>A0A550JK62_9BACT</name>
<dbReference type="Pfam" id="PF25989">
    <property type="entry name" value="YknX_C"/>
    <property type="match status" value="1"/>
</dbReference>
<evidence type="ECO:0000313" key="9">
    <source>
        <dbReference type="Proteomes" id="UP000317155"/>
    </source>
</evidence>
<dbReference type="Proteomes" id="UP000317155">
    <property type="component" value="Unassembled WGS sequence"/>
</dbReference>
<dbReference type="FunFam" id="2.40.30.170:FF:000010">
    <property type="entry name" value="Efflux RND transporter periplasmic adaptor subunit"/>
    <property type="match status" value="1"/>
</dbReference>
<dbReference type="SUPFAM" id="SSF111369">
    <property type="entry name" value="HlyD-like secretion proteins"/>
    <property type="match status" value="1"/>
</dbReference>
<comment type="caution">
    <text evidence="8">The sequence shown here is derived from an EMBL/GenBank/DDBJ whole genome shotgun (WGS) entry which is preliminary data.</text>
</comment>
<accession>A0A550JK62</accession>
<dbReference type="Pfam" id="PF25876">
    <property type="entry name" value="HH_MFP_RND"/>
    <property type="match status" value="1"/>
</dbReference>
<dbReference type="AlphaFoldDB" id="A0A550JK62"/>
<evidence type="ECO:0000259" key="5">
    <source>
        <dbReference type="Pfam" id="PF25917"/>
    </source>
</evidence>
<dbReference type="Gene3D" id="1.10.287.470">
    <property type="entry name" value="Helix hairpin bin"/>
    <property type="match status" value="1"/>
</dbReference>
<dbReference type="OrthoDB" id="9784484at2"/>
<evidence type="ECO:0000256" key="3">
    <source>
        <dbReference type="SAM" id="SignalP"/>
    </source>
</evidence>
<dbReference type="NCBIfam" id="TIGR01730">
    <property type="entry name" value="RND_mfp"/>
    <property type="match status" value="1"/>
</dbReference>
<dbReference type="EMBL" id="VJVV01000001">
    <property type="protein sequence ID" value="TRO83608.1"/>
    <property type="molecule type" value="Genomic_DNA"/>
</dbReference>
<evidence type="ECO:0000259" key="7">
    <source>
        <dbReference type="Pfam" id="PF25989"/>
    </source>
</evidence>
<feature type="domain" description="CusB-like beta-barrel" evidence="6">
    <location>
        <begin position="214"/>
        <end position="282"/>
    </location>
</feature>
<proteinExistence type="inferred from homology"/>
<organism evidence="8 9">
    <name type="scientific">Trichloromonas acetexigens</name>
    <dbReference type="NCBI Taxonomy" id="38815"/>
    <lineage>
        <taxon>Bacteria</taxon>
        <taxon>Pseudomonadati</taxon>
        <taxon>Thermodesulfobacteriota</taxon>
        <taxon>Desulfuromonadia</taxon>
        <taxon>Desulfuromonadales</taxon>
        <taxon>Trichloromonadaceae</taxon>
        <taxon>Trichloromonas</taxon>
    </lineage>
</organism>
<dbReference type="PANTHER" id="PTHR30469">
    <property type="entry name" value="MULTIDRUG RESISTANCE PROTEIN MDTA"/>
    <property type="match status" value="1"/>
</dbReference>
<evidence type="ECO:0000259" key="4">
    <source>
        <dbReference type="Pfam" id="PF25876"/>
    </source>
</evidence>
<evidence type="ECO:0000256" key="1">
    <source>
        <dbReference type="ARBA" id="ARBA00009477"/>
    </source>
</evidence>
<gene>
    <name evidence="8" type="ORF">FL622_00045</name>
</gene>
<dbReference type="Pfam" id="PF25954">
    <property type="entry name" value="Beta-barrel_RND_2"/>
    <property type="match status" value="1"/>
</dbReference>
<dbReference type="Pfam" id="PF25917">
    <property type="entry name" value="BSH_RND"/>
    <property type="match status" value="1"/>
</dbReference>
<dbReference type="Gene3D" id="2.40.30.170">
    <property type="match status" value="1"/>
</dbReference>
<feature type="signal peptide" evidence="3">
    <location>
        <begin position="1"/>
        <end position="24"/>
    </location>
</feature>